<comment type="similarity">
    <text evidence="1 5">Belongs to the TUBGCP family.</text>
</comment>
<dbReference type="EMBL" id="MU128927">
    <property type="protein sequence ID" value="KAF9518112.1"/>
    <property type="molecule type" value="Genomic_DNA"/>
</dbReference>
<evidence type="ECO:0000313" key="9">
    <source>
        <dbReference type="Proteomes" id="UP000886523"/>
    </source>
</evidence>
<accession>A0A9P6B6C0</accession>
<dbReference type="GO" id="GO:0007020">
    <property type="term" value="P:microtubule nucleation"/>
    <property type="evidence" value="ECO:0007669"/>
    <property type="project" value="InterPro"/>
</dbReference>
<dbReference type="InterPro" id="IPR042241">
    <property type="entry name" value="GCP_C_sf"/>
</dbReference>
<dbReference type="GO" id="GO:0000930">
    <property type="term" value="C:gamma-tubulin complex"/>
    <property type="evidence" value="ECO:0007669"/>
    <property type="project" value="TreeGrafter"/>
</dbReference>
<dbReference type="GO" id="GO:0051321">
    <property type="term" value="P:meiotic cell cycle"/>
    <property type="evidence" value="ECO:0007669"/>
    <property type="project" value="TreeGrafter"/>
</dbReference>
<dbReference type="GO" id="GO:0031122">
    <property type="term" value="P:cytoplasmic microtubule organization"/>
    <property type="evidence" value="ECO:0007669"/>
    <property type="project" value="TreeGrafter"/>
</dbReference>
<evidence type="ECO:0000256" key="2">
    <source>
        <dbReference type="ARBA" id="ARBA00022490"/>
    </source>
</evidence>
<dbReference type="InterPro" id="IPR040457">
    <property type="entry name" value="GCP_C"/>
</dbReference>
<feature type="domain" description="Gamma tubulin complex component C-terminal" evidence="7">
    <location>
        <begin position="586"/>
        <end position="1001"/>
    </location>
</feature>
<evidence type="ECO:0000259" key="7">
    <source>
        <dbReference type="Pfam" id="PF04130"/>
    </source>
</evidence>
<dbReference type="PANTHER" id="PTHR19302:SF70">
    <property type="entry name" value="GAMMA-TUBULIN COMPLEX COMPONENT 6"/>
    <property type="match status" value="1"/>
</dbReference>
<evidence type="ECO:0000256" key="4">
    <source>
        <dbReference type="ARBA" id="ARBA00023212"/>
    </source>
</evidence>
<evidence type="ECO:0000256" key="6">
    <source>
        <dbReference type="SAM" id="MobiDB-lite"/>
    </source>
</evidence>
<dbReference type="AlphaFoldDB" id="A0A9P6B6C0"/>
<keyword evidence="2 5" id="KW-0963">Cytoplasm</keyword>
<proteinExistence type="inferred from homology"/>
<dbReference type="InterPro" id="IPR007259">
    <property type="entry name" value="GCP"/>
</dbReference>
<keyword evidence="3 5" id="KW-0493">Microtubule</keyword>
<feature type="region of interest" description="Disordered" evidence="6">
    <location>
        <begin position="54"/>
        <end position="90"/>
    </location>
</feature>
<protein>
    <recommendedName>
        <fullName evidence="5">Spindle pole body component</fullName>
    </recommendedName>
</protein>
<dbReference type="GO" id="GO:0000922">
    <property type="term" value="C:spindle pole"/>
    <property type="evidence" value="ECO:0007669"/>
    <property type="project" value="InterPro"/>
</dbReference>
<name>A0A9P6B6C0_9AGAM</name>
<dbReference type="GO" id="GO:0005874">
    <property type="term" value="C:microtubule"/>
    <property type="evidence" value="ECO:0007669"/>
    <property type="project" value="UniProtKB-KW"/>
</dbReference>
<dbReference type="GO" id="GO:0043015">
    <property type="term" value="F:gamma-tubulin binding"/>
    <property type="evidence" value="ECO:0007669"/>
    <property type="project" value="InterPro"/>
</dbReference>
<dbReference type="Gene3D" id="1.20.120.1900">
    <property type="entry name" value="Gamma-tubulin complex, C-terminal domain"/>
    <property type="match status" value="1"/>
</dbReference>
<dbReference type="PANTHER" id="PTHR19302">
    <property type="entry name" value="GAMMA TUBULIN COMPLEX PROTEIN"/>
    <property type="match status" value="1"/>
</dbReference>
<dbReference type="GO" id="GO:0051225">
    <property type="term" value="P:spindle assembly"/>
    <property type="evidence" value="ECO:0007669"/>
    <property type="project" value="TreeGrafter"/>
</dbReference>
<dbReference type="GO" id="GO:0005816">
    <property type="term" value="C:spindle pole body"/>
    <property type="evidence" value="ECO:0007669"/>
    <property type="project" value="UniProtKB-ARBA"/>
</dbReference>
<comment type="subcellular location">
    <subcellularLocation>
        <location evidence="5">Cytoplasm</location>
        <location evidence="5">Cytoskeleton</location>
        <location evidence="5">Microtubule organizing center</location>
    </subcellularLocation>
</comment>
<dbReference type="GO" id="GO:0051011">
    <property type="term" value="F:microtubule minus-end binding"/>
    <property type="evidence" value="ECO:0007669"/>
    <property type="project" value="TreeGrafter"/>
</dbReference>
<keyword evidence="4 5" id="KW-0206">Cytoskeleton</keyword>
<dbReference type="OrthoDB" id="775571at2759"/>
<evidence type="ECO:0000313" key="8">
    <source>
        <dbReference type="EMBL" id="KAF9518112.1"/>
    </source>
</evidence>
<organism evidence="8 9">
    <name type="scientific">Hydnum rufescens UP504</name>
    <dbReference type="NCBI Taxonomy" id="1448309"/>
    <lineage>
        <taxon>Eukaryota</taxon>
        <taxon>Fungi</taxon>
        <taxon>Dikarya</taxon>
        <taxon>Basidiomycota</taxon>
        <taxon>Agaricomycotina</taxon>
        <taxon>Agaricomycetes</taxon>
        <taxon>Cantharellales</taxon>
        <taxon>Hydnaceae</taxon>
        <taxon>Hydnum</taxon>
    </lineage>
</organism>
<dbReference type="Pfam" id="PF04130">
    <property type="entry name" value="GCP_C_terminal"/>
    <property type="match status" value="1"/>
</dbReference>
<feature type="region of interest" description="Disordered" evidence="6">
    <location>
        <begin position="354"/>
        <end position="374"/>
    </location>
</feature>
<keyword evidence="9" id="KW-1185">Reference proteome</keyword>
<evidence type="ECO:0000256" key="5">
    <source>
        <dbReference type="RuleBase" id="RU363050"/>
    </source>
</evidence>
<dbReference type="GO" id="GO:0000278">
    <property type="term" value="P:mitotic cell cycle"/>
    <property type="evidence" value="ECO:0007669"/>
    <property type="project" value="TreeGrafter"/>
</dbReference>
<gene>
    <name evidence="8" type="ORF">BS47DRAFT_1482843</name>
</gene>
<evidence type="ECO:0000256" key="1">
    <source>
        <dbReference type="ARBA" id="ARBA00010337"/>
    </source>
</evidence>
<reference evidence="8" key="1">
    <citation type="journal article" date="2020" name="Nat. Commun.">
        <title>Large-scale genome sequencing of mycorrhizal fungi provides insights into the early evolution of symbiotic traits.</title>
        <authorList>
            <person name="Miyauchi S."/>
            <person name="Kiss E."/>
            <person name="Kuo A."/>
            <person name="Drula E."/>
            <person name="Kohler A."/>
            <person name="Sanchez-Garcia M."/>
            <person name="Morin E."/>
            <person name="Andreopoulos B."/>
            <person name="Barry K.W."/>
            <person name="Bonito G."/>
            <person name="Buee M."/>
            <person name="Carver A."/>
            <person name="Chen C."/>
            <person name="Cichocki N."/>
            <person name="Clum A."/>
            <person name="Culley D."/>
            <person name="Crous P.W."/>
            <person name="Fauchery L."/>
            <person name="Girlanda M."/>
            <person name="Hayes R.D."/>
            <person name="Keri Z."/>
            <person name="LaButti K."/>
            <person name="Lipzen A."/>
            <person name="Lombard V."/>
            <person name="Magnuson J."/>
            <person name="Maillard F."/>
            <person name="Murat C."/>
            <person name="Nolan M."/>
            <person name="Ohm R.A."/>
            <person name="Pangilinan J."/>
            <person name="Pereira M.F."/>
            <person name="Perotto S."/>
            <person name="Peter M."/>
            <person name="Pfister S."/>
            <person name="Riley R."/>
            <person name="Sitrit Y."/>
            <person name="Stielow J.B."/>
            <person name="Szollosi G."/>
            <person name="Zifcakova L."/>
            <person name="Stursova M."/>
            <person name="Spatafora J.W."/>
            <person name="Tedersoo L."/>
            <person name="Vaario L.M."/>
            <person name="Yamada A."/>
            <person name="Yan M."/>
            <person name="Wang P."/>
            <person name="Xu J."/>
            <person name="Bruns T."/>
            <person name="Baldrian P."/>
            <person name="Vilgalys R."/>
            <person name="Dunand C."/>
            <person name="Henrissat B."/>
            <person name="Grigoriev I.V."/>
            <person name="Hibbett D."/>
            <person name="Nagy L.G."/>
            <person name="Martin F.M."/>
        </authorList>
    </citation>
    <scope>NUCLEOTIDE SEQUENCE</scope>
    <source>
        <strain evidence="8">UP504</strain>
    </source>
</reference>
<dbReference type="Proteomes" id="UP000886523">
    <property type="component" value="Unassembled WGS sequence"/>
</dbReference>
<evidence type="ECO:0000256" key="3">
    <source>
        <dbReference type="ARBA" id="ARBA00022701"/>
    </source>
</evidence>
<comment type="caution">
    <text evidence="8">The sequence shown here is derived from an EMBL/GenBank/DDBJ whole genome shotgun (WGS) entry which is preliminary data.</text>
</comment>
<sequence>MAFFIHVLPDVTGDLGENRGFELLPVSPSFFLPELEDKPQDPIITAFSRFEPISESPDVPPSQNSLQSKHVDLSSEGWSPQYSRPDIKESDKGLSWDKLCTVTPPYSDLPRGPFLSEQASSVFLAAQYQTQPATQQNDVHRVDVSRNEFYRAISTNVYGNSSSIYVWDKETDSFTLRGCPRGHQEVLTVDHVPLSSFVIRFLKVGMLLRRLETLILLLRAGSHGSATASFTHGLANIIEHMHSTLIPMPSSTQDLLVSLWSHYATPELILEALADLCYRDSSLSPPYPPLWNDTASLASRIYHKLAEHIASHSCLAIRANLAYLLSVTSKGIFRTLGSSIGLVAQTPASKLPKNFIAHDADPPDDNSDSNTAGDDAFPDFIPKAVLSQIERARRSLALLTIANPDHPLCRTESHWQSLCQGWTWVDASVNTLTDRLEDHTRKVNIKIDEWRSHHSSRWVTQLNKPESPTPQSVVSQGGLGVLGIQNQDLPQTSQYGPDLAQFQLFDLEPGSHLRPMDPLAKSQKDEASYELSYSEFVRTFPNTLPLAAPTLQTLMDVIGLQPLLVHSRILSFSLLDLFLSDLDFIAHIELLHRFMLFGDPSFSNRIRTALFVENDLDELLRNPRPPAQRKGRSQVNDANTAWGVGLNLALSERGSWPPGGSELAFSLRRVVVDTLDEDRVETDEGERKTGGGLQRDQIWNEAEWRLGFIIRHLEDEDERGNPNWLDPTSIEAFDFLDMDYKTPPTISVLITSDVLDKYRRIFNFLLRLLRVDSVARMMFRSERDPSSIPFSSRSSARQRMHHFAFQSNAFVQALSTYVVDCAIGANHRAFVDRLIKIRHGVSEHYRPHGEDEDMAEELHDVFSILKYHSTVMDRILEACFLKARHRAVGGASMVDCMEMILDVGQLLVDTKAGKISEEASERRLGRMHERFHQSLQNMITGLKLLDESGQAKRDRFMDQAMVEGESSPNSDLDLLTTGDLTRNHVSGLGNLLVRLDASSWYRNKRT</sequence>